<sequence length="331" mass="35887">METLALIETLDRDGQPRQVLRVSQWPVRIGRAIDCDLVLDDPHVAAHHATLALREDGVHVEPAASVNGVRLGRAAIAPGSTPLLPASSVMTLGATTLRVRLAGEVLAPEQRLLDLLQYERRHAVTLMGLILFAAVWQGFSLWLSTVPGAQGTALTWNYLSAPLGLIIWCALWAIGSMLFQRRFAFWAHLYIALKWLLIAIVTEAATAQVAFALSMPWIEKLGRIVFVGAIAMMMWRHMGLLLPTRRRAVGIAIGSAVAVSSGLLLIDRSMQQQPLIGDLYLGTISLPGVRLAKPVSSDAFVKSAAPLEKTLAKWAKPGDDDDDEEGGGDDD</sequence>
<gene>
    <name evidence="4" type="ORF">LPC04_28575</name>
</gene>
<protein>
    <submittedName>
        <fullName evidence="4">FHA domain-containing protein</fullName>
    </submittedName>
</protein>
<dbReference type="Proteomes" id="UP001139353">
    <property type="component" value="Unassembled WGS sequence"/>
</dbReference>
<evidence type="ECO:0000259" key="3">
    <source>
        <dbReference type="PROSITE" id="PS50006"/>
    </source>
</evidence>
<dbReference type="InterPro" id="IPR008984">
    <property type="entry name" value="SMAD_FHA_dom_sf"/>
</dbReference>
<keyword evidence="2" id="KW-0472">Membrane</keyword>
<dbReference type="SUPFAM" id="SSF49879">
    <property type="entry name" value="SMAD/FHA domain"/>
    <property type="match status" value="1"/>
</dbReference>
<reference evidence="4" key="1">
    <citation type="submission" date="2021-11" db="EMBL/GenBank/DDBJ databases">
        <title>BS-T2-15 a new species belonging to the Comamonadaceae family isolated from the soil of a French oak forest.</title>
        <authorList>
            <person name="Mieszkin S."/>
            <person name="Alain K."/>
        </authorList>
    </citation>
    <scope>NUCLEOTIDE SEQUENCE</scope>
    <source>
        <strain evidence="4">BS-T2-15</strain>
    </source>
</reference>
<dbReference type="SMART" id="SM00240">
    <property type="entry name" value="FHA"/>
    <property type="match status" value="1"/>
</dbReference>
<dbReference type="Gene3D" id="2.60.200.20">
    <property type="match status" value="1"/>
</dbReference>
<evidence type="ECO:0000313" key="5">
    <source>
        <dbReference type="Proteomes" id="UP001139353"/>
    </source>
</evidence>
<proteinExistence type="predicted"/>
<feature type="transmembrane region" description="Helical" evidence="2">
    <location>
        <begin position="156"/>
        <end position="179"/>
    </location>
</feature>
<comment type="caution">
    <text evidence="4">The sequence shown here is derived from an EMBL/GenBank/DDBJ whole genome shotgun (WGS) entry which is preliminary data.</text>
</comment>
<organism evidence="4 5">
    <name type="scientific">Scleromatobacter humisilvae</name>
    <dbReference type="NCBI Taxonomy" id="2897159"/>
    <lineage>
        <taxon>Bacteria</taxon>
        <taxon>Pseudomonadati</taxon>
        <taxon>Pseudomonadota</taxon>
        <taxon>Betaproteobacteria</taxon>
        <taxon>Burkholderiales</taxon>
        <taxon>Sphaerotilaceae</taxon>
        <taxon>Scleromatobacter</taxon>
    </lineage>
</organism>
<feature type="transmembrane region" description="Helical" evidence="2">
    <location>
        <begin position="217"/>
        <end position="235"/>
    </location>
</feature>
<feature type="region of interest" description="Disordered" evidence="1">
    <location>
        <begin position="312"/>
        <end position="331"/>
    </location>
</feature>
<keyword evidence="2" id="KW-0812">Transmembrane</keyword>
<evidence type="ECO:0000256" key="1">
    <source>
        <dbReference type="SAM" id="MobiDB-lite"/>
    </source>
</evidence>
<keyword evidence="2" id="KW-1133">Transmembrane helix</keyword>
<evidence type="ECO:0000256" key="2">
    <source>
        <dbReference type="SAM" id="Phobius"/>
    </source>
</evidence>
<feature type="transmembrane region" description="Helical" evidence="2">
    <location>
        <begin position="247"/>
        <end position="266"/>
    </location>
</feature>
<accession>A0A9X1YN90</accession>
<dbReference type="InterPro" id="IPR000253">
    <property type="entry name" value="FHA_dom"/>
</dbReference>
<dbReference type="AlphaFoldDB" id="A0A9X1YN90"/>
<dbReference type="CDD" id="cd00060">
    <property type="entry name" value="FHA"/>
    <property type="match status" value="1"/>
</dbReference>
<dbReference type="RefSeq" id="WP_275685744.1">
    <property type="nucleotide sequence ID" value="NZ_JAJLJH010000018.1"/>
</dbReference>
<feature type="transmembrane region" description="Helical" evidence="2">
    <location>
        <begin position="123"/>
        <end position="144"/>
    </location>
</feature>
<dbReference type="EMBL" id="JAJLJH010000018">
    <property type="protein sequence ID" value="MCK9689694.1"/>
    <property type="molecule type" value="Genomic_DNA"/>
</dbReference>
<keyword evidence="5" id="KW-1185">Reference proteome</keyword>
<feature type="domain" description="FHA" evidence="3">
    <location>
        <begin position="27"/>
        <end position="76"/>
    </location>
</feature>
<evidence type="ECO:0000313" key="4">
    <source>
        <dbReference type="EMBL" id="MCK9689694.1"/>
    </source>
</evidence>
<dbReference type="Pfam" id="PF16697">
    <property type="entry name" value="Yop-YscD_cpl"/>
    <property type="match status" value="1"/>
</dbReference>
<dbReference type="InterPro" id="IPR032030">
    <property type="entry name" value="YscD_cytoplasmic_dom"/>
</dbReference>
<name>A0A9X1YN90_9BURK</name>
<feature type="compositionally biased region" description="Acidic residues" evidence="1">
    <location>
        <begin position="319"/>
        <end position="331"/>
    </location>
</feature>
<dbReference type="PROSITE" id="PS50006">
    <property type="entry name" value="FHA_DOMAIN"/>
    <property type="match status" value="1"/>
</dbReference>
<feature type="transmembrane region" description="Helical" evidence="2">
    <location>
        <begin position="191"/>
        <end position="211"/>
    </location>
</feature>